<comment type="function">
    <text evidence="7">Role in flagellar biosynthesis.</text>
</comment>
<dbReference type="PANTHER" id="PTHR34040:SF8">
    <property type="entry name" value="FLAGELLAR BIOSYNTHETIC PROTEIN FLIQ"/>
    <property type="match status" value="1"/>
</dbReference>
<evidence type="ECO:0000256" key="1">
    <source>
        <dbReference type="ARBA" id="ARBA00004651"/>
    </source>
</evidence>
<keyword evidence="7" id="KW-0975">Bacterial flagellum</keyword>
<comment type="subcellular location">
    <subcellularLocation>
        <location evidence="1 7">Cell membrane</location>
        <topology evidence="1">Multi-pass membrane protein</topology>
    </subcellularLocation>
    <subcellularLocation>
        <location evidence="7">Bacterial flagellum basal body</location>
    </subcellularLocation>
</comment>
<dbReference type="PIRSF" id="PIRSF004669">
    <property type="entry name" value="FliQ"/>
    <property type="match status" value="1"/>
</dbReference>
<gene>
    <name evidence="7" type="primary">fliQ</name>
    <name evidence="8" type="ORF">J2T60_000412</name>
</gene>
<dbReference type="RefSeq" id="WP_253444749.1">
    <property type="nucleotide sequence ID" value="NZ_JALJYF010000001.1"/>
</dbReference>
<evidence type="ECO:0000313" key="9">
    <source>
        <dbReference type="Proteomes" id="UP001523550"/>
    </source>
</evidence>
<dbReference type="Proteomes" id="UP001523550">
    <property type="component" value="Unassembled WGS sequence"/>
</dbReference>
<proteinExistence type="inferred from homology"/>
<dbReference type="PANTHER" id="PTHR34040">
    <property type="entry name" value="FLAGELLAR BIOSYNTHETIC PROTEIN FLIQ"/>
    <property type="match status" value="1"/>
</dbReference>
<protein>
    <recommendedName>
        <fullName evidence="7">Flagellar biosynthetic protein FliQ</fullName>
    </recommendedName>
</protein>
<feature type="transmembrane region" description="Helical" evidence="7">
    <location>
        <begin position="20"/>
        <end position="39"/>
    </location>
</feature>
<sequence>MSPELAVTIGQEALKVTAMVAAPLLVSALAMGLLVGMFQAATQINEMTLSFIPKLLVLVLSLGFFSSWMLSTLMDFTVRLIRSIPLILGGG</sequence>
<evidence type="ECO:0000256" key="4">
    <source>
        <dbReference type="ARBA" id="ARBA00022692"/>
    </source>
</evidence>
<dbReference type="EMBL" id="JALJYF010000001">
    <property type="protein sequence ID" value="MCP1726447.1"/>
    <property type="molecule type" value="Genomic_DNA"/>
</dbReference>
<evidence type="ECO:0000313" key="8">
    <source>
        <dbReference type="EMBL" id="MCP1726447.1"/>
    </source>
</evidence>
<reference evidence="8 9" key="1">
    <citation type="submission" date="2022-03" db="EMBL/GenBank/DDBJ databases">
        <title>Genomic Encyclopedia of Type Strains, Phase III (KMG-III): the genomes of soil and plant-associated and newly described type strains.</title>
        <authorList>
            <person name="Whitman W."/>
        </authorList>
    </citation>
    <scope>NUCLEOTIDE SEQUENCE [LARGE SCALE GENOMIC DNA]</scope>
    <source>
        <strain evidence="8 9">BSker1</strain>
    </source>
</reference>
<keyword evidence="4 7" id="KW-0812">Transmembrane</keyword>
<evidence type="ECO:0000256" key="7">
    <source>
        <dbReference type="RuleBase" id="RU364090"/>
    </source>
</evidence>
<keyword evidence="5 7" id="KW-1133">Transmembrane helix</keyword>
<keyword evidence="8" id="KW-0282">Flagellum</keyword>
<keyword evidence="8" id="KW-0969">Cilium</keyword>
<comment type="similarity">
    <text evidence="2 7">Belongs to the FliQ/MopD/SpaQ family.</text>
</comment>
<name>A0ABT1G5T3_9GAMM</name>
<evidence type="ECO:0000256" key="6">
    <source>
        <dbReference type="ARBA" id="ARBA00023136"/>
    </source>
</evidence>
<dbReference type="InterPro" id="IPR002191">
    <property type="entry name" value="Bac_export_3"/>
</dbReference>
<evidence type="ECO:0000256" key="2">
    <source>
        <dbReference type="ARBA" id="ARBA00006156"/>
    </source>
</evidence>
<accession>A0ABT1G5T3</accession>
<organism evidence="8 9">
    <name type="scientific">Natronospira proteinivora</name>
    <dbReference type="NCBI Taxonomy" id="1807133"/>
    <lineage>
        <taxon>Bacteria</taxon>
        <taxon>Pseudomonadati</taxon>
        <taxon>Pseudomonadota</taxon>
        <taxon>Gammaproteobacteria</taxon>
        <taxon>Natronospirales</taxon>
        <taxon>Natronospiraceae</taxon>
        <taxon>Natronospira</taxon>
    </lineage>
</organism>
<keyword evidence="3 7" id="KW-1003">Cell membrane</keyword>
<keyword evidence="8" id="KW-0966">Cell projection</keyword>
<dbReference type="Pfam" id="PF01313">
    <property type="entry name" value="Bac_export_3"/>
    <property type="match status" value="1"/>
</dbReference>
<evidence type="ECO:0000256" key="5">
    <source>
        <dbReference type="ARBA" id="ARBA00022989"/>
    </source>
</evidence>
<keyword evidence="9" id="KW-1185">Reference proteome</keyword>
<dbReference type="PRINTS" id="PR00952">
    <property type="entry name" value="TYPE3IMQPROT"/>
</dbReference>
<comment type="caution">
    <text evidence="8">The sequence shown here is derived from an EMBL/GenBank/DDBJ whole genome shotgun (WGS) entry which is preliminary data.</text>
</comment>
<dbReference type="NCBIfam" id="TIGR01402">
    <property type="entry name" value="fliQ"/>
    <property type="match status" value="1"/>
</dbReference>
<evidence type="ECO:0000256" key="3">
    <source>
        <dbReference type="ARBA" id="ARBA00022475"/>
    </source>
</evidence>
<dbReference type="InterPro" id="IPR006305">
    <property type="entry name" value="FliQ"/>
</dbReference>
<feature type="transmembrane region" description="Helical" evidence="7">
    <location>
        <begin position="51"/>
        <end position="70"/>
    </location>
</feature>
<keyword evidence="6 7" id="KW-0472">Membrane</keyword>